<dbReference type="RefSeq" id="WP_156739314.1">
    <property type="nucleotide sequence ID" value="NZ_CACRYJ010000011.1"/>
</dbReference>
<dbReference type="InterPro" id="IPR036661">
    <property type="entry name" value="Luciferase-like_sf"/>
</dbReference>
<dbReference type="AlphaFoldDB" id="A0A7M4DF17"/>
<dbReference type="PANTHER" id="PTHR30011">
    <property type="entry name" value="ALKANESULFONATE MONOOXYGENASE-RELATED"/>
    <property type="match status" value="1"/>
</dbReference>
<dbReference type="SUPFAM" id="SSF51679">
    <property type="entry name" value="Bacterial luciferase-like"/>
    <property type="match status" value="1"/>
</dbReference>
<proteinExistence type="predicted"/>
<evidence type="ECO:0000256" key="3">
    <source>
        <dbReference type="ARBA" id="ARBA00023002"/>
    </source>
</evidence>
<keyword evidence="1" id="KW-0285">Flavoprotein</keyword>
<evidence type="ECO:0000313" key="8">
    <source>
        <dbReference type="Proteomes" id="UP000419743"/>
    </source>
</evidence>
<keyword evidence="3 7" id="KW-0560">Oxidoreductase</keyword>
<dbReference type="GO" id="GO:0016705">
    <property type="term" value="F:oxidoreductase activity, acting on paired donors, with incorporation or reduction of molecular oxygen"/>
    <property type="evidence" value="ECO:0007669"/>
    <property type="project" value="InterPro"/>
</dbReference>
<evidence type="ECO:0000256" key="1">
    <source>
        <dbReference type="ARBA" id="ARBA00022630"/>
    </source>
</evidence>
<dbReference type="InterPro" id="IPR051260">
    <property type="entry name" value="Diverse_substr_monoxygenases"/>
</dbReference>
<organism evidence="7 8">
    <name type="scientific">Occultella aeris</name>
    <dbReference type="NCBI Taxonomy" id="2761496"/>
    <lineage>
        <taxon>Bacteria</taxon>
        <taxon>Bacillati</taxon>
        <taxon>Actinomycetota</taxon>
        <taxon>Actinomycetes</taxon>
        <taxon>Micrococcales</taxon>
        <taxon>Ruaniaceae</taxon>
        <taxon>Occultella</taxon>
    </lineage>
</organism>
<comment type="caution">
    <text evidence="7">The sequence shown here is derived from an EMBL/GenBank/DDBJ whole genome shotgun (WGS) entry which is preliminary data.</text>
</comment>
<feature type="compositionally biased region" description="Polar residues" evidence="5">
    <location>
        <begin position="364"/>
        <end position="375"/>
    </location>
</feature>
<evidence type="ECO:0000256" key="5">
    <source>
        <dbReference type="SAM" id="MobiDB-lite"/>
    </source>
</evidence>
<evidence type="ECO:0000313" key="7">
    <source>
        <dbReference type="EMBL" id="VZO35510.1"/>
    </source>
</evidence>
<dbReference type="EMBL" id="CACRYJ010000011">
    <property type="protein sequence ID" value="VZO35510.1"/>
    <property type="molecule type" value="Genomic_DNA"/>
</dbReference>
<keyword evidence="2" id="KW-0288">FMN</keyword>
<accession>A0A7M4DF17</accession>
<evidence type="ECO:0000259" key="6">
    <source>
        <dbReference type="Pfam" id="PF00296"/>
    </source>
</evidence>
<gene>
    <name evidence="7" type="primary">moxC</name>
    <name evidence="7" type="ORF">HALOF300_00708</name>
</gene>
<evidence type="ECO:0000256" key="4">
    <source>
        <dbReference type="ARBA" id="ARBA00023033"/>
    </source>
</evidence>
<feature type="region of interest" description="Disordered" evidence="5">
    <location>
        <begin position="336"/>
        <end position="375"/>
    </location>
</feature>
<feature type="domain" description="Luciferase-like" evidence="6">
    <location>
        <begin position="29"/>
        <end position="244"/>
    </location>
</feature>
<keyword evidence="4 7" id="KW-0503">Monooxygenase</keyword>
<dbReference type="PANTHER" id="PTHR30011:SF16">
    <property type="entry name" value="C2H2 FINGER DOMAIN TRANSCRIPTION FACTOR (EUROFUNG)-RELATED"/>
    <property type="match status" value="1"/>
</dbReference>
<evidence type="ECO:0000256" key="2">
    <source>
        <dbReference type="ARBA" id="ARBA00022643"/>
    </source>
</evidence>
<dbReference type="EC" id="1.14.-.-" evidence="7"/>
<dbReference type="Pfam" id="PF00296">
    <property type="entry name" value="Bac_luciferase"/>
    <property type="match status" value="1"/>
</dbReference>
<dbReference type="GO" id="GO:0004497">
    <property type="term" value="F:monooxygenase activity"/>
    <property type="evidence" value="ECO:0007669"/>
    <property type="project" value="UniProtKB-KW"/>
</dbReference>
<dbReference type="Proteomes" id="UP000419743">
    <property type="component" value="Unassembled WGS sequence"/>
</dbReference>
<reference evidence="7 8" key="1">
    <citation type="submission" date="2019-11" db="EMBL/GenBank/DDBJ databases">
        <authorList>
            <person name="Criscuolo A."/>
        </authorList>
    </citation>
    <scope>NUCLEOTIDE SEQUENCE [LARGE SCALE GENOMIC DNA]</scope>
    <source>
        <strain evidence="7">CIP111667</strain>
    </source>
</reference>
<sequence>MTDAPTFTLALEVDADGVHPNAWRRAHHAPGELLSAARLLQVLRGAENAGFALVTIDDSLLPVDGGVPGRIDAVTRAAFASGRTTRLGLAPRVHPRAVEPFHLAAQLASLDHVSRGRGAWLVGDDELPGLARALDRTVPAGAAERTAEVRAVVATVRDLWDSWDDDAVIRDSTTGRYIDADRVRYVNARTPTFSVKGPLITPRPPQGQLVVIAPLGLVPAHDVDVTLIRAATTEDGLRAAATAGTPRSLLDLQVTLDTEDATGTQRLDALGADPEGTDRPHFVGSGAGLVLLLQDLAQAVGPTGGVRILPTVIDEDLPQLSRHVLPSLRASGLLRGPRPAATLRDTLGLDRPANRFTRPKTPAPTRQETAQELSA</sequence>
<protein>
    <submittedName>
        <fullName evidence="7">Monooxygenase MoxC</fullName>
        <ecNumber evidence="7">1.14.-.-</ecNumber>
    </submittedName>
</protein>
<name>A0A7M4DF17_9MICO</name>
<dbReference type="InterPro" id="IPR011251">
    <property type="entry name" value="Luciferase-like_dom"/>
</dbReference>
<keyword evidence="8" id="KW-1185">Reference proteome</keyword>
<dbReference type="Gene3D" id="3.20.20.30">
    <property type="entry name" value="Luciferase-like domain"/>
    <property type="match status" value="1"/>
</dbReference>